<protein>
    <submittedName>
        <fullName evidence="2">HD domain-containing protein</fullName>
    </submittedName>
</protein>
<dbReference type="Gene3D" id="1.10.472.50">
    <property type="entry name" value="HD-domain/PDEase-like"/>
    <property type="match status" value="1"/>
</dbReference>
<reference evidence="2 3" key="1">
    <citation type="submission" date="2021-04" db="EMBL/GenBank/DDBJ databases">
        <title>Metabacillus sp. strain KIGAM252 whole genome sequence.</title>
        <authorList>
            <person name="Seo M.-J."/>
            <person name="Cho E.-S."/>
            <person name="Hwang C.Y."/>
            <person name="Yoon D.J."/>
        </authorList>
    </citation>
    <scope>NUCLEOTIDE SEQUENCE [LARGE SCALE GENOMIC DNA]</scope>
    <source>
        <strain evidence="2 3">KIGAM252</strain>
    </source>
</reference>
<proteinExistence type="predicted"/>
<keyword evidence="3" id="KW-1185">Reference proteome</keyword>
<evidence type="ECO:0000313" key="2">
    <source>
        <dbReference type="EMBL" id="MBS2969324.1"/>
    </source>
</evidence>
<dbReference type="CDD" id="cd00077">
    <property type="entry name" value="HDc"/>
    <property type="match status" value="1"/>
</dbReference>
<evidence type="ECO:0000313" key="3">
    <source>
        <dbReference type="Proteomes" id="UP000682403"/>
    </source>
</evidence>
<evidence type="ECO:0000259" key="1">
    <source>
        <dbReference type="SMART" id="SM00471"/>
    </source>
</evidence>
<comment type="caution">
    <text evidence="2">The sequence shown here is derived from an EMBL/GenBank/DDBJ whole genome shotgun (WGS) entry which is preliminary data.</text>
</comment>
<dbReference type="SMART" id="SM00471">
    <property type="entry name" value="HDc"/>
    <property type="match status" value="1"/>
</dbReference>
<dbReference type="Proteomes" id="UP000682403">
    <property type="component" value="Unassembled WGS sequence"/>
</dbReference>
<dbReference type="PANTHER" id="PTHR33594">
    <property type="entry name" value="SUPERFAMILY HYDROLASE, PUTATIVE (AFU_ORTHOLOGUE AFUA_1G03035)-RELATED"/>
    <property type="match status" value="1"/>
</dbReference>
<accession>A0ABS5LF13</accession>
<dbReference type="Pfam" id="PF01966">
    <property type="entry name" value="HD"/>
    <property type="match status" value="1"/>
</dbReference>
<dbReference type="InterPro" id="IPR006674">
    <property type="entry name" value="HD_domain"/>
</dbReference>
<dbReference type="PANTHER" id="PTHR33594:SF1">
    <property type="entry name" value="HD_PDEASE DOMAIN-CONTAINING PROTEIN"/>
    <property type="match status" value="1"/>
</dbReference>
<dbReference type="Gene3D" id="1.20.58.1910">
    <property type="match status" value="1"/>
</dbReference>
<dbReference type="EMBL" id="JAGVRK010000001">
    <property type="protein sequence ID" value="MBS2969324.1"/>
    <property type="molecule type" value="Genomic_DNA"/>
</dbReference>
<sequence length="195" mass="22191">MIKTDAERLVKERLGNEGSGHDWLHIDRVRKLSIQLAEGTEADEFIVELAALLHDLPDRKLADDRRMSRLEVETMLTSLSVGDDERTQIMHIIDTISFKGTGRTIPETIEGKIVQDADRLDAIGAIGIARTFIYAGSKGTPVYEPDGSDSAIQHFYDKLLKLKGLMNTDAGRKKAEERHRFMEVYLETFFKEWDR</sequence>
<dbReference type="InterPro" id="IPR003607">
    <property type="entry name" value="HD/PDEase_dom"/>
</dbReference>
<feature type="domain" description="HD/PDEase" evidence="1">
    <location>
        <begin position="18"/>
        <end position="132"/>
    </location>
</feature>
<dbReference type="SUPFAM" id="SSF109604">
    <property type="entry name" value="HD-domain/PDEase-like"/>
    <property type="match status" value="1"/>
</dbReference>
<organism evidence="2 3">
    <name type="scientific">Metabacillus flavus</name>
    <dbReference type="NCBI Taxonomy" id="2823519"/>
    <lineage>
        <taxon>Bacteria</taxon>
        <taxon>Bacillati</taxon>
        <taxon>Bacillota</taxon>
        <taxon>Bacilli</taxon>
        <taxon>Bacillales</taxon>
        <taxon>Bacillaceae</taxon>
        <taxon>Metabacillus</taxon>
    </lineage>
</organism>
<gene>
    <name evidence="2" type="ORF">J9317_11160</name>
</gene>
<name>A0ABS5LF13_9BACI</name>